<dbReference type="AlphaFoldDB" id="A0A4D6GTR6"/>
<evidence type="ECO:0000313" key="4">
    <source>
        <dbReference type="Proteomes" id="UP000296216"/>
    </source>
</evidence>
<accession>A0A4D6GTR6</accession>
<protein>
    <submittedName>
        <fullName evidence="2">Uncharacterized protein</fullName>
    </submittedName>
</protein>
<dbReference type="Proteomes" id="UP000323075">
    <property type="component" value="Unassembled WGS sequence"/>
</dbReference>
<reference evidence="3 5" key="2">
    <citation type="submission" date="2019-07" db="EMBL/GenBank/DDBJ databases">
        <title>Genomic Encyclopedia of Archaeal and Bacterial Type Strains, Phase II (KMG-II): from individual species to whole genera.</title>
        <authorList>
            <person name="Goeker M."/>
        </authorList>
    </citation>
    <scope>NUCLEOTIDE SEQUENCE [LARGE SCALE GENOMIC DNA]</scope>
    <source>
        <strain evidence="3 5">DSM 3754</strain>
    </source>
</reference>
<dbReference type="GeneID" id="68694149"/>
<dbReference type="RefSeq" id="WP_010903038.1">
    <property type="nucleotide sequence ID" value="NZ_VRYN01000007.1"/>
</dbReference>
<evidence type="ECO:0000313" key="5">
    <source>
        <dbReference type="Proteomes" id="UP000323075"/>
    </source>
</evidence>
<dbReference type="Proteomes" id="UP000296216">
    <property type="component" value="Chromosome"/>
</dbReference>
<evidence type="ECO:0000256" key="1">
    <source>
        <dbReference type="SAM" id="Phobius"/>
    </source>
</evidence>
<reference evidence="2" key="3">
    <citation type="journal article" name="MicrobiologyOpen">
        <title>Whole-genome comparison between the type strain of Halobacterium salinarum (DSM 3754(T)) and the laboratory strains R1 and NRC-1.</title>
        <authorList>
            <person name="Pfeiffer F."/>
            <person name="Losensky G."/>
            <person name="Marchfelder A."/>
            <person name="Habermann B."/>
            <person name="Dyall-Smith M."/>
        </authorList>
    </citation>
    <scope>NUCLEOTIDE SEQUENCE</scope>
    <source>
        <strain evidence="2">91-R6</strain>
    </source>
</reference>
<proteinExistence type="predicted"/>
<dbReference type="EMBL" id="CP038631">
    <property type="protein sequence ID" value="QCC45194.1"/>
    <property type="molecule type" value="Genomic_DNA"/>
</dbReference>
<organism evidence="2 4">
    <name type="scientific">Halobacterium salinarum (strain ATCC 33171 / DSM 3754 / JCM 8978 / NBRC 102687 / NCIMB 764 / 91-R6)</name>
    <dbReference type="NCBI Taxonomy" id="2597657"/>
    <lineage>
        <taxon>Archaea</taxon>
        <taxon>Methanobacteriati</taxon>
        <taxon>Methanobacteriota</taxon>
        <taxon>Stenosarchaea group</taxon>
        <taxon>Halobacteria</taxon>
        <taxon>Halobacteriales</taxon>
        <taxon>Halobacteriaceae</taxon>
        <taxon>Halobacterium</taxon>
    </lineage>
</organism>
<keyword evidence="1" id="KW-0812">Transmembrane</keyword>
<name>A0A4D6GTR6_HALS9</name>
<evidence type="ECO:0000313" key="2">
    <source>
        <dbReference type="EMBL" id="QCC45194.1"/>
    </source>
</evidence>
<reference evidence="2 4" key="1">
    <citation type="journal article" date="2019" name="Microbiol. Resour. Announc.">
        <title>The Genome Sequence of the Halobacterium salinarum Type Strain Is Closely Related to That of Laboratory Strains NRC-1 and R1.</title>
        <authorList>
            <person name="Pfeiffer F."/>
            <person name="Marchfelder A."/>
            <person name="Habermann B."/>
            <person name="Dyall-Smith M.L."/>
        </authorList>
    </citation>
    <scope>NUCLEOTIDE SEQUENCE [LARGE SCALE GENOMIC DNA]</scope>
    <source>
        <strain evidence="2">91-R6</strain>
        <strain evidence="4">ATCC 33171 / DSM 3754 / JCM 8978 / NBRC 102687 / NCIMB 764 / 91-R6</strain>
    </source>
</reference>
<keyword evidence="1" id="KW-1133">Transmembrane helix</keyword>
<feature type="transmembrane region" description="Helical" evidence="1">
    <location>
        <begin position="22"/>
        <end position="43"/>
    </location>
</feature>
<sequence>MVAARLATAAVGVAGSLAVSVVAWQVFDLPVFVLAVPFVPFLFRRRGEGSSPRTRRCPECGFTTRTPSVTHCPHDGTELD</sequence>
<gene>
    <name evidence="3" type="ORF">APQ99_02093</name>
    <name evidence="2" type="ORF">HBSAL_07715</name>
</gene>
<dbReference type="EMBL" id="VRYN01000007">
    <property type="protein sequence ID" value="TYO75133.1"/>
    <property type="molecule type" value="Genomic_DNA"/>
</dbReference>
<evidence type="ECO:0000313" key="3">
    <source>
        <dbReference type="EMBL" id="TYO75133.1"/>
    </source>
</evidence>
<keyword evidence="1" id="KW-0472">Membrane</keyword>